<evidence type="ECO:0008006" key="8">
    <source>
        <dbReference type="Google" id="ProtNLM"/>
    </source>
</evidence>
<keyword evidence="1" id="KW-0349">Heme</keyword>
<keyword evidence="2" id="KW-0479">Metal-binding</keyword>
<dbReference type="STRING" id="218851.A0A2G5CNY6"/>
<evidence type="ECO:0000256" key="1">
    <source>
        <dbReference type="ARBA" id="ARBA00022617"/>
    </source>
</evidence>
<organism evidence="6 7">
    <name type="scientific">Aquilegia coerulea</name>
    <name type="common">Rocky mountain columbine</name>
    <dbReference type="NCBI Taxonomy" id="218851"/>
    <lineage>
        <taxon>Eukaryota</taxon>
        <taxon>Viridiplantae</taxon>
        <taxon>Streptophyta</taxon>
        <taxon>Embryophyta</taxon>
        <taxon>Tracheophyta</taxon>
        <taxon>Spermatophyta</taxon>
        <taxon>Magnoliopsida</taxon>
        <taxon>Ranunculales</taxon>
        <taxon>Ranunculaceae</taxon>
        <taxon>Thalictroideae</taxon>
        <taxon>Aquilegia</taxon>
    </lineage>
</organism>
<evidence type="ECO:0000256" key="4">
    <source>
        <dbReference type="ARBA" id="ARBA00023004"/>
    </source>
</evidence>
<evidence type="ECO:0000256" key="3">
    <source>
        <dbReference type="ARBA" id="ARBA00023002"/>
    </source>
</evidence>
<dbReference type="Proteomes" id="UP000230069">
    <property type="component" value="Unassembled WGS sequence"/>
</dbReference>
<dbReference type="InParanoid" id="A0A2G5CNY6"/>
<name>A0A2G5CNY6_AQUCA</name>
<feature type="transmembrane region" description="Helical" evidence="5">
    <location>
        <begin position="305"/>
        <end position="324"/>
    </location>
</feature>
<dbReference type="GO" id="GO:0016705">
    <property type="term" value="F:oxidoreductase activity, acting on paired donors, with incorporation or reduction of molecular oxygen"/>
    <property type="evidence" value="ECO:0007669"/>
    <property type="project" value="InterPro"/>
</dbReference>
<dbReference type="GO" id="GO:0020037">
    <property type="term" value="F:heme binding"/>
    <property type="evidence" value="ECO:0007669"/>
    <property type="project" value="InterPro"/>
</dbReference>
<dbReference type="InterPro" id="IPR036396">
    <property type="entry name" value="Cyt_P450_sf"/>
</dbReference>
<dbReference type="PANTHER" id="PTHR47947">
    <property type="entry name" value="CYTOCHROME P450 82C3-RELATED"/>
    <property type="match status" value="1"/>
</dbReference>
<proteinExistence type="predicted"/>
<keyword evidence="4" id="KW-0408">Iron</keyword>
<dbReference type="GO" id="GO:0005506">
    <property type="term" value="F:iron ion binding"/>
    <property type="evidence" value="ECO:0007669"/>
    <property type="project" value="InterPro"/>
</dbReference>
<dbReference type="Pfam" id="PF00067">
    <property type="entry name" value="p450"/>
    <property type="match status" value="1"/>
</dbReference>
<accession>A0A2G5CNY6</accession>
<keyword evidence="7" id="KW-1185">Reference proteome</keyword>
<evidence type="ECO:0000256" key="2">
    <source>
        <dbReference type="ARBA" id="ARBA00022723"/>
    </source>
</evidence>
<dbReference type="GO" id="GO:0004497">
    <property type="term" value="F:monooxygenase activity"/>
    <property type="evidence" value="ECO:0007669"/>
    <property type="project" value="InterPro"/>
</dbReference>
<feature type="transmembrane region" description="Helical" evidence="5">
    <location>
        <begin position="12"/>
        <end position="29"/>
    </location>
</feature>
<evidence type="ECO:0000313" key="7">
    <source>
        <dbReference type="Proteomes" id="UP000230069"/>
    </source>
</evidence>
<evidence type="ECO:0000256" key="5">
    <source>
        <dbReference type="SAM" id="Phobius"/>
    </source>
</evidence>
<reference evidence="6 7" key="1">
    <citation type="submission" date="2017-09" db="EMBL/GenBank/DDBJ databases">
        <title>WGS assembly of Aquilegia coerulea Goldsmith.</title>
        <authorList>
            <person name="Hodges S."/>
            <person name="Kramer E."/>
            <person name="Nordborg M."/>
            <person name="Tomkins J."/>
            <person name="Borevitz J."/>
            <person name="Derieg N."/>
            <person name="Yan J."/>
            <person name="Mihaltcheva S."/>
            <person name="Hayes R.D."/>
            <person name="Rokhsar D."/>
        </authorList>
    </citation>
    <scope>NUCLEOTIDE SEQUENCE [LARGE SCALE GENOMIC DNA]</scope>
    <source>
        <strain evidence="7">cv. Goldsmith</strain>
    </source>
</reference>
<dbReference type="SUPFAM" id="SSF48264">
    <property type="entry name" value="Cytochrome P450"/>
    <property type="match status" value="1"/>
</dbReference>
<keyword evidence="5" id="KW-0812">Transmembrane</keyword>
<dbReference type="InterPro" id="IPR001128">
    <property type="entry name" value="Cyt_P450"/>
</dbReference>
<dbReference type="Gene3D" id="1.10.630.10">
    <property type="entry name" value="Cytochrome P450"/>
    <property type="match status" value="1"/>
</dbReference>
<keyword evidence="5" id="KW-0472">Membrane</keyword>
<dbReference type="GO" id="GO:0044550">
    <property type="term" value="P:secondary metabolite biosynthetic process"/>
    <property type="evidence" value="ECO:0007669"/>
    <property type="project" value="UniProtKB-ARBA"/>
</dbReference>
<dbReference type="OrthoDB" id="1055148at2759"/>
<dbReference type="EMBL" id="KZ305059">
    <property type="protein sequence ID" value="PIA32986.1"/>
    <property type="molecule type" value="Genomic_DNA"/>
</dbReference>
<gene>
    <name evidence="6" type="ORF">AQUCO_04200021v1</name>
</gene>
<keyword evidence="3" id="KW-0560">Oxidoreductase</keyword>
<evidence type="ECO:0000313" key="6">
    <source>
        <dbReference type="EMBL" id="PIA32986.1"/>
    </source>
</evidence>
<keyword evidence="5" id="KW-1133">Transmembrane helix</keyword>
<dbReference type="PANTHER" id="PTHR47947:SF3">
    <property type="entry name" value="CYTOCHROME P450 81D1-LIKE"/>
    <property type="match status" value="1"/>
</dbReference>
<dbReference type="InterPro" id="IPR050651">
    <property type="entry name" value="Plant_Cytochrome_P450_Monoox"/>
</dbReference>
<protein>
    <recommendedName>
        <fullName evidence="8">Cytochrome P450</fullName>
    </recommendedName>
</protein>
<dbReference type="AlphaFoldDB" id="A0A2G5CNY6"/>
<sequence>MKQILQRKMEIFFYCLLFLSFFLVYKFFLSKKTKNLPPSPPSLPIIGHFHLLNKSLHRSLAIITDKYGPVLYLWFGFRPVLVASTPSAVEDCFTKNNDIVFANHPRLLASKLMGNDFTIMSWASYGPNWRNQRRISASEVLSANRVHLYSDIRVDEVRSMIKRLSGHGYKYRTVEMKSMFFELTLNIMMRMIAGKRYYGEHVKDLEEAKIFQEIVKDAFIVSGVSNIGDFFPFLNLIGVREYKKRVMTVNGEKDKAIQKLIEERRSLRSGFAMEEKEKTFIDVLLSLQETEPDYYTDEMIRGFTWVRLSCSAYSLLFLFLHILCCRMSSLEFRNSL</sequence>